<evidence type="ECO:0000313" key="2">
    <source>
        <dbReference type="Proteomes" id="UP001341840"/>
    </source>
</evidence>
<accession>A0ABU6SHE3</accession>
<proteinExistence type="predicted"/>
<protein>
    <submittedName>
        <fullName evidence="1">Uncharacterized protein</fullName>
    </submittedName>
</protein>
<sequence length="89" mass="10210">MEDEVDGSYHGVIHFDSAVMDSHNQRGRKTIPLFLYDEEFARCFFDTTTVAAKADACIRSLIQELDTTVWRPQMTLLYLAQYSLSSSRV</sequence>
<evidence type="ECO:0000313" key="1">
    <source>
        <dbReference type="EMBL" id="MED6135816.1"/>
    </source>
</evidence>
<organism evidence="1 2">
    <name type="scientific">Stylosanthes scabra</name>
    <dbReference type="NCBI Taxonomy" id="79078"/>
    <lineage>
        <taxon>Eukaryota</taxon>
        <taxon>Viridiplantae</taxon>
        <taxon>Streptophyta</taxon>
        <taxon>Embryophyta</taxon>
        <taxon>Tracheophyta</taxon>
        <taxon>Spermatophyta</taxon>
        <taxon>Magnoliopsida</taxon>
        <taxon>eudicotyledons</taxon>
        <taxon>Gunneridae</taxon>
        <taxon>Pentapetalae</taxon>
        <taxon>rosids</taxon>
        <taxon>fabids</taxon>
        <taxon>Fabales</taxon>
        <taxon>Fabaceae</taxon>
        <taxon>Papilionoideae</taxon>
        <taxon>50 kb inversion clade</taxon>
        <taxon>dalbergioids sensu lato</taxon>
        <taxon>Dalbergieae</taxon>
        <taxon>Pterocarpus clade</taxon>
        <taxon>Stylosanthes</taxon>
    </lineage>
</organism>
<dbReference type="Proteomes" id="UP001341840">
    <property type="component" value="Unassembled WGS sequence"/>
</dbReference>
<name>A0ABU6SHE3_9FABA</name>
<comment type="caution">
    <text evidence="1">The sequence shown here is derived from an EMBL/GenBank/DDBJ whole genome shotgun (WGS) entry which is preliminary data.</text>
</comment>
<keyword evidence="2" id="KW-1185">Reference proteome</keyword>
<dbReference type="EMBL" id="JASCZI010060758">
    <property type="protein sequence ID" value="MED6135816.1"/>
    <property type="molecule type" value="Genomic_DNA"/>
</dbReference>
<gene>
    <name evidence="1" type="ORF">PIB30_050180</name>
</gene>
<reference evidence="1 2" key="1">
    <citation type="journal article" date="2023" name="Plants (Basel)">
        <title>Bridging the Gap: Combining Genomics and Transcriptomics Approaches to Understand Stylosanthes scabra, an Orphan Legume from the Brazilian Caatinga.</title>
        <authorList>
            <person name="Ferreira-Neto J.R.C."/>
            <person name="da Silva M.D."/>
            <person name="Binneck E."/>
            <person name="de Melo N.F."/>
            <person name="da Silva R.H."/>
            <person name="de Melo A.L.T.M."/>
            <person name="Pandolfi V."/>
            <person name="Bustamante F.O."/>
            <person name="Brasileiro-Vidal A.C."/>
            <person name="Benko-Iseppon A.M."/>
        </authorList>
    </citation>
    <scope>NUCLEOTIDE SEQUENCE [LARGE SCALE GENOMIC DNA]</scope>
    <source>
        <tissue evidence="1">Leaves</tissue>
    </source>
</reference>